<dbReference type="HOGENOM" id="CLU_992509_0_0_2"/>
<proteinExistence type="predicted"/>
<protein>
    <submittedName>
        <fullName evidence="1">Uncharacterized protein</fullName>
    </submittedName>
</protein>
<keyword evidence="2" id="KW-1185">Reference proteome</keyword>
<organism evidence="1 2">
    <name type="scientific">Methanohalobium evestigatum (strain ATCC BAA-1072 / DSM 3721 / NBRC 107634 / OCM 161 / Z-7303)</name>
    <dbReference type="NCBI Taxonomy" id="644295"/>
    <lineage>
        <taxon>Archaea</taxon>
        <taxon>Methanobacteriati</taxon>
        <taxon>Methanobacteriota</taxon>
        <taxon>Stenosarchaea group</taxon>
        <taxon>Methanomicrobia</taxon>
        <taxon>Methanosarcinales</taxon>
        <taxon>Methanosarcinaceae</taxon>
        <taxon>Methanohalobium</taxon>
    </lineage>
</organism>
<reference evidence="1 2" key="1">
    <citation type="submission" date="2010-06" db="EMBL/GenBank/DDBJ databases">
        <title>Complete sequence chromosome of Methanohalobium evestigatum Z-7303.</title>
        <authorList>
            <consortium name="US DOE Joint Genome Institute"/>
            <person name="Lucas S."/>
            <person name="Copeland A."/>
            <person name="Lapidus A."/>
            <person name="Cheng J.-F."/>
            <person name="Bruce D."/>
            <person name="Goodwin L."/>
            <person name="Pitluck S."/>
            <person name="Saunders E."/>
            <person name="Detter J.C."/>
            <person name="Han C."/>
            <person name="Tapia R."/>
            <person name="Land M."/>
            <person name="Hauser L."/>
            <person name="Kyrpides N."/>
            <person name="Mikhailova N."/>
            <person name="Sieprawska-Lupa M."/>
            <person name="Whitman W.B."/>
            <person name="Anderson I."/>
            <person name="Woyke T."/>
        </authorList>
    </citation>
    <scope>NUCLEOTIDE SEQUENCE [LARGE SCALE GENOMIC DNA]</scope>
    <source>
        <strain evidence="2">ATCC BAA-1072 / DSM 3721 / NBRC 107634 / OCM 161 / Z-7303</strain>
    </source>
</reference>
<name>D7E661_METEZ</name>
<dbReference type="AlphaFoldDB" id="D7E661"/>
<accession>D7E661</accession>
<evidence type="ECO:0000313" key="2">
    <source>
        <dbReference type="Proteomes" id="UP000000391"/>
    </source>
</evidence>
<evidence type="ECO:0000313" key="1">
    <source>
        <dbReference type="EMBL" id="ADI73083.1"/>
    </source>
</evidence>
<dbReference type="KEGG" id="mev:Metev_0152"/>
<dbReference type="RefSeq" id="WP_013193651.1">
    <property type="nucleotide sequence ID" value="NC_014253.1"/>
</dbReference>
<dbReference type="GeneID" id="9345763"/>
<sequence>MTAGIGEIVHESLKLGSNEYYNYLKKASNKTNINYWPEPSVNRWTLKMDIEMAKAMSEGYIDDGVNVFPCIMSSHSNSIALQNEFEKYPKLITYSNINNTNERTYIPVNNPNESRPLSKIGFNIKKDIISKIKSGIIPFKYKYLASLVSIYHIRNDIKVWDDICNSGLFDIWSPTAPFSNIYGKKDPIILLIRVYELENEYPHKHIDFKASPYFGKLMGDTVFENIKPVIDNDNFLNKTKKLDTILLKNDALRYKEIFLNEEATEDYEEGYYVKNLHVTI</sequence>
<gene>
    <name evidence="1" type="ordered locus">Metev_0152</name>
</gene>
<dbReference type="Proteomes" id="UP000000391">
    <property type="component" value="Chromosome"/>
</dbReference>
<dbReference type="EMBL" id="CP002069">
    <property type="protein sequence ID" value="ADI73083.1"/>
    <property type="molecule type" value="Genomic_DNA"/>
</dbReference>